<accession>Q0D0B8</accession>
<evidence type="ECO:0000256" key="7">
    <source>
        <dbReference type="ARBA" id="ARBA00022729"/>
    </source>
</evidence>
<evidence type="ECO:0000256" key="16">
    <source>
        <dbReference type="SAM" id="SignalP"/>
    </source>
</evidence>
<name>Q0D0B8_ASPTN</name>
<comment type="function">
    <text evidence="2">Cleaves beta-linked terminal galactosyl residues from gangliosides, glycoproteins, and glycosaminoglycans.</text>
</comment>
<dbReference type="GO" id="GO:0005576">
    <property type="term" value="C:extracellular region"/>
    <property type="evidence" value="ECO:0007669"/>
    <property type="project" value="UniProtKB-SubCell"/>
</dbReference>
<protein>
    <recommendedName>
        <fullName evidence="5">beta-galactosidase</fullName>
        <ecNumber evidence="5">3.2.1.23</ecNumber>
    </recommendedName>
    <alternativeName>
        <fullName evidence="14">Lactase A</fullName>
    </alternativeName>
</protein>
<dbReference type="Pfam" id="PF10435">
    <property type="entry name" value="BetaGal_dom2"/>
    <property type="match status" value="1"/>
</dbReference>
<dbReference type="FunFam" id="2.60.390.10:FF:000001">
    <property type="entry name" value="Beta-galactosidase A"/>
    <property type="match status" value="1"/>
</dbReference>
<dbReference type="OMA" id="NEYSGAC"/>
<feature type="chain" id="PRO_5004170791" description="beta-galactosidase" evidence="16">
    <location>
        <begin position="20"/>
        <end position="959"/>
    </location>
</feature>
<dbReference type="InterPro" id="IPR036833">
    <property type="entry name" value="BetaGal_dom3_sf"/>
</dbReference>
<dbReference type="GeneID" id="4355370"/>
<dbReference type="FunFam" id="2.60.120.260:FF:000065">
    <property type="entry name" value="Beta-galactosidase A"/>
    <property type="match status" value="1"/>
</dbReference>
<evidence type="ECO:0000256" key="8">
    <source>
        <dbReference type="ARBA" id="ARBA00022801"/>
    </source>
</evidence>
<dbReference type="InterPro" id="IPR018954">
    <property type="entry name" value="Betagal_dom2"/>
</dbReference>
<keyword evidence="8" id="KW-0378">Hydrolase</keyword>
<dbReference type="InterPro" id="IPR025300">
    <property type="entry name" value="BetaGal_jelly_roll_dom"/>
</dbReference>
<evidence type="ECO:0000259" key="17">
    <source>
        <dbReference type="SMART" id="SM01029"/>
    </source>
</evidence>
<dbReference type="FunFam" id="2.60.120.260:FF:000088">
    <property type="entry name" value="Beta-galactosidase A"/>
    <property type="match status" value="1"/>
</dbReference>
<dbReference type="SUPFAM" id="SSF117100">
    <property type="entry name" value="Beta-galactosidase LacA, domain 3"/>
    <property type="match status" value="1"/>
</dbReference>
<dbReference type="eggNOG" id="KOG0496">
    <property type="taxonomic scope" value="Eukaryota"/>
</dbReference>
<keyword evidence="12" id="KW-0326">Glycosidase</keyword>
<dbReference type="PANTHER" id="PTHR23421">
    <property type="entry name" value="BETA-GALACTOSIDASE RELATED"/>
    <property type="match status" value="1"/>
</dbReference>
<dbReference type="Pfam" id="PF13364">
    <property type="entry name" value="BetaGal_ABD2"/>
    <property type="match status" value="2"/>
</dbReference>
<evidence type="ECO:0000256" key="13">
    <source>
        <dbReference type="ARBA" id="ARBA00023326"/>
    </source>
</evidence>
<evidence type="ECO:0000256" key="11">
    <source>
        <dbReference type="ARBA" id="ARBA00023277"/>
    </source>
</evidence>
<evidence type="ECO:0000313" key="18">
    <source>
        <dbReference type="EMBL" id="EAU39262.1"/>
    </source>
</evidence>
<evidence type="ECO:0000256" key="14">
    <source>
        <dbReference type="ARBA" id="ARBA00078160"/>
    </source>
</evidence>
<dbReference type="EMBL" id="CH476594">
    <property type="protein sequence ID" value="EAU39262.1"/>
    <property type="molecule type" value="Genomic_DNA"/>
</dbReference>
<keyword evidence="7 16" id="KW-0732">Signal</keyword>
<keyword evidence="6" id="KW-0964">Secreted</keyword>
<dbReference type="FunFam" id="2.102.20.10:FF:000001">
    <property type="entry name" value="Beta-galactosidase A"/>
    <property type="match status" value="1"/>
</dbReference>
<comment type="catalytic activity">
    <reaction evidence="1">
        <text>Hydrolysis of terminal non-reducing beta-D-galactose residues in beta-D-galactosides.</text>
        <dbReference type="EC" id="3.2.1.23"/>
    </reaction>
</comment>
<proteinExistence type="inferred from homology"/>
<evidence type="ECO:0000256" key="3">
    <source>
        <dbReference type="ARBA" id="ARBA00004613"/>
    </source>
</evidence>
<dbReference type="InterPro" id="IPR025972">
    <property type="entry name" value="BetaGal_dom3"/>
</dbReference>
<dbReference type="SUPFAM" id="SSF51011">
    <property type="entry name" value="Glycosyl hydrolase domain"/>
    <property type="match status" value="1"/>
</dbReference>
<dbReference type="Pfam" id="PF01301">
    <property type="entry name" value="Glyco_hydro_35"/>
    <property type="match status" value="2"/>
</dbReference>
<dbReference type="SMART" id="SM01029">
    <property type="entry name" value="BetaGal_dom2"/>
    <property type="match status" value="1"/>
</dbReference>
<dbReference type="Gene3D" id="3.20.20.80">
    <property type="entry name" value="Glycosidases"/>
    <property type="match status" value="2"/>
</dbReference>
<keyword evidence="11" id="KW-0119">Carbohydrate metabolism</keyword>
<keyword evidence="9" id="KW-1015">Disulfide bond</keyword>
<dbReference type="InterPro" id="IPR031330">
    <property type="entry name" value="Gly_Hdrlase_35_cat"/>
</dbReference>
<dbReference type="GO" id="GO:0030246">
    <property type="term" value="F:carbohydrate binding"/>
    <property type="evidence" value="ECO:0007669"/>
    <property type="project" value="UniProtKB-ARBA"/>
</dbReference>
<evidence type="ECO:0000256" key="5">
    <source>
        <dbReference type="ARBA" id="ARBA00012756"/>
    </source>
</evidence>
<organism evidence="18 19">
    <name type="scientific">Aspergillus terreus (strain NIH 2624 / FGSC A1156)</name>
    <dbReference type="NCBI Taxonomy" id="341663"/>
    <lineage>
        <taxon>Eukaryota</taxon>
        <taxon>Fungi</taxon>
        <taxon>Dikarya</taxon>
        <taxon>Ascomycota</taxon>
        <taxon>Pezizomycotina</taxon>
        <taxon>Eurotiomycetes</taxon>
        <taxon>Eurotiomycetidae</taxon>
        <taxon>Eurotiales</taxon>
        <taxon>Aspergillaceae</taxon>
        <taxon>Aspergillus</taxon>
        <taxon>Aspergillus subgen. Circumdati</taxon>
    </lineage>
</organism>
<comment type="similarity">
    <text evidence="4 15">Belongs to the glycosyl hydrolase 35 family.</text>
</comment>
<feature type="domain" description="Beta-galactosidase" evidence="17">
    <location>
        <begin position="347"/>
        <end position="525"/>
    </location>
</feature>
<evidence type="ECO:0000256" key="12">
    <source>
        <dbReference type="ARBA" id="ARBA00023295"/>
    </source>
</evidence>
<dbReference type="RefSeq" id="XP_001210702.1">
    <property type="nucleotide sequence ID" value="XM_001210702.1"/>
</dbReference>
<keyword evidence="10" id="KW-0325">Glycoprotein</keyword>
<dbReference type="VEuPathDB" id="FungiDB:ATEG_00616"/>
<keyword evidence="13" id="KW-0624">Polysaccharide degradation</keyword>
<dbReference type="GO" id="GO:0000272">
    <property type="term" value="P:polysaccharide catabolic process"/>
    <property type="evidence" value="ECO:0007669"/>
    <property type="project" value="UniProtKB-KW"/>
</dbReference>
<dbReference type="GO" id="GO:0005990">
    <property type="term" value="P:lactose catabolic process"/>
    <property type="evidence" value="ECO:0007669"/>
    <property type="project" value="UniProtKB-ARBA"/>
</dbReference>
<evidence type="ECO:0000256" key="9">
    <source>
        <dbReference type="ARBA" id="ARBA00023157"/>
    </source>
</evidence>
<sequence>MRLLTLGAAALLAVQAAGASVSHKLNGFTITEHPDPTKRELLQKYVTWDDHSLFVNGERIMIFSGEFHPYRLPVPPLWTDVFQKIKALGFNCVSFYVDWALLEGKPGEYRAEGIFAWEPFFEAATKAGIYLLARPGPYINAEVSGGGFPGWLQRVNGTLRSADPGYLKATDKYRSPRNHQDAFSYSCREGPDYEWRTRDSLSARERARDAGVVVPMISNDAWPGGHNAPGTGVGEVDIYGHDNYPLGFDCFQAGAFDPWGGPGFDKCAALVNHEFERVFYKNDFSFGVALLNLYMTFGGTNWGNLGHPGGYTSYDYGSPLSESRNITREKYSELKLLGNFAKVSPSYLLATPGNLTTGTYADTSDLAVTPLLGKDTGSYFVVRHSDYTSQESTSYKLRLPTSAGNLTVPQLGGELSLHGRDSKIHVVDYDAAGTNIVYSTAEVFTWKKFGDSKVLVLYGGPDEHHEFAIATKSGVKVLEGSKSSVSSKQVGKTVVVGWDVSSTRVIVQVGDLKVLLLDRNSAYNYWVPQLGADGAKTDYSSEKTTASSIIVKAGYLVRTAYLQGTDLHLTADFNATTAVEVIGAPGKAKNLIINGKKAAHKVDKNGIWSTEVKYNAPKINLPSLKSLEWKYLDTLPELQSTYDDSAWTDADLPTTKNSHNPLRTPTSLYSSDYGFHTGYLVYRGYFVAKGNETSFFIRTQGGQAFGSSVWLNGTHIGSWNGLNANEDYNATYKLPHLQAGKPYVITVVVDNMGLDENWTVGTEEMKGPRGILDYALDGRDASDITWKLTGNLGGEDYMDKVRGPLNEGGLYAERQGFHQPQPPSKSWKAGSPLEGLSKPGIGFYSAQFDLNIPKGWDVPLYFNFGNSTTPPPYRAQLYVNGYQYGKYVSNIGPQKSFPVPEGILNYRGTNWIALTLWAMGSEGAKLESIELANTTPVLTALEEIEASEQPKYTPRKGAY</sequence>
<comment type="subcellular location">
    <subcellularLocation>
        <location evidence="3">Secreted</location>
    </subcellularLocation>
</comment>
<evidence type="ECO:0000256" key="10">
    <source>
        <dbReference type="ARBA" id="ARBA00023180"/>
    </source>
</evidence>
<dbReference type="InterPro" id="IPR037110">
    <property type="entry name" value="Betagal_dom2_sf"/>
</dbReference>
<gene>
    <name evidence="18" type="ORF">ATEG_00616</name>
</gene>
<dbReference type="Gene3D" id="2.60.390.10">
    <property type="entry name" value="Beta-galactosidase, domain 3"/>
    <property type="match status" value="1"/>
</dbReference>
<dbReference type="EC" id="3.2.1.23" evidence="5"/>
<dbReference type="InterPro" id="IPR008979">
    <property type="entry name" value="Galactose-bd-like_sf"/>
</dbReference>
<dbReference type="InterPro" id="IPR001944">
    <property type="entry name" value="Glycoside_Hdrlase_35"/>
</dbReference>
<dbReference type="Proteomes" id="UP000007963">
    <property type="component" value="Unassembled WGS sequence"/>
</dbReference>
<dbReference type="Gene3D" id="2.102.20.10">
    <property type="entry name" value="Beta-galactosidase, domain 2"/>
    <property type="match status" value="1"/>
</dbReference>
<evidence type="ECO:0000256" key="2">
    <source>
        <dbReference type="ARBA" id="ARBA00002691"/>
    </source>
</evidence>
<dbReference type="AlphaFoldDB" id="Q0D0B8"/>
<dbReference type="PRINTS" id="PR00742">
    <property type="entry name" value="GLHYDRLASE35"/>
</dbReference>
<evidence type="ECO:0000256" key="1">
    <source>
        <dbReference type="ARBA" id="ARBA00001412"/>
    </source>
</evidence>
<reference evidence="19" key="1">
    <citation type="submission" date="2005-09" db="EMBL/GenBank/DDBJ databases">
        <title>Annotation of the Aspergillus terreus NIH2624 genome.</title>
        <authorList>
            <person name="Birren B.W."/>
            <person name="Lander E.S."/>
            <person name="Galagan J.E."/>
            <person name="Nusbaum C."/>
            <person name="Devon K."/>
            <person name="Henn M."/>
            <person name="Ma L.-J."/>
            <person name="Jaffe D.B."/>
            <person name="Butler J."/>
            <person name="Alvarez P."/>
            <person name="Gnerre S."/>
            <person name="Grabherr M."/>
            <person name="Kleber M."/>
            <person name="Mauceli E.W."/>
            <person name="Brockman W."/>
            <person name="Rounsley S."/>
            <person name="Young S.K."/>
            <person name="LaButti K."/>
            <person name="Pushparaj V."/>
            <person name="DeCaprio D."/>
            <person name="Crawford M."/>
            <person name="Koehrsen M."/>
            <person name="Engels R."/>
            <person name="Montgomery P."/>
            <person name="Pearson M."/>
            <person name="Howarth C."/>
            <person name="Larson L."/>
            <person name="Luoma S."/>
            <person name="White J."/>
            <person name="Alvarado L."/>
            <person name="Kodira C.D."/>
            <person name="Zeng Q."/>
            <person name="Oleary S."/>
            <person name="Yandava C."/>
            <person name="Denning D.W."/>
            <person name="Nierman W.C."/>
            <person name="Milne T."/>
            <person name="Madden K."/>
        </authorList>
    </citation>
    <scope>NUCLEOTIDE SEQUENCE [LARGE SCALE GENOMIC DNA]</scope>
    <source>
        <strain evidence="19">NIH 2624 / FGSC A1156</strain>
    </source>
</reference>
<dbReference type="InterPro" id="IPR017853">
    <property type="entry name" value="GH"/>
</dbReference>
<evidence type="ECO:0000256" key="6">
    <source>
        <dbReference type="ARBA" id="ARBA00022525"/>
    </source>
</evidence>
<dbReference type="SUPFAM" id="SSF51445">
    <property type="entry name" value="(Trans)glycosidases"/>
    <property type="match status" value="1"/>
</dbReference>
<evidence type="ECO:0000256" key="15">
    <source>
        <dbReference type="RuleBase" id="RU003679"/>
    </source>
</evidence>
<evidence type="ECO:0000313" key="19">
    <source>
        <dbReference type="Proteomes" id="UP000007963"/>
    </source>
</evidence>
<dbReference type="GO" id="GO:0004565">
    <property type="term" value="F:beta-galactosidase activity"/>
    <property type="evidence" value="ECO:0007669"/>
    <property type="project" value="UniProtKB-EC"/>
</dbReference>
<evidence type="ECO:0000256" key="4">
    <source>
        <dbReference type="ARBA" id="ARBA00009809"/>
    </source>
</evidence>
<dbReference type="HOGENOM" id="CLU_005732_2_0_1"/>
<dbReference type="Pfam" id="PF13363">
    <property type="entry name" value="BetaGal_dom3"/>
    <property type="match status" value="1"/>
</dbReference>
<dbReference type="STRING" id="341663.Q0D0B8"/>
<dbReference type="OrthoDB" id="1657402at2759"/>
<dbReference type="SUPFAM" id="SSF49785">
    <property type="entry name" value="Galactose-binding domain-like"/>
    <property type="match status" value="2"/>
</dbReference>
<feature type="signal peptide" evidence="16">
    <location>
        <begin position="1"/>
        <end position="19"/>
    </location>
</feature>
<dbReference type="Gene3D" id="2.60.120.260">
    <property type="entry name" value="Galactose-binding domain-like"/>
    <property type="match status" value="2"/>
</dbReference>